<feature type="domain" description="Nucleotide exchange factor Fes1" evidence="2">
    <location>
        <begin position="13"/>
        <end position="104"/>
    </location>
</feature>
<gene>
    <name evidence="3" type="ORF">DUNSADRAFT_2980</name>
</gene>
<feature type="region of interest" description="Disordered" evidence="1">
    <location>
        <begin position="1"/>
        <end position="46"/>
    </location>
</feature>
<feature type="non-terminal residue" evidence="3">
    <location>
        <position position="1"/>
    </location>
</feature>
<dbReference type="InterPro" id="IPR013918">
    <property type="entry name" value="Nucleotide_exch_fac_Fes1"/>
</dbReference>
<dbReference type="Pfam" id="PF08609">
    <property type="entry name" value="Fes1"/>
    <property type="match status" value="1"/>
</dbReference>
<keyword evidence="4" id="KW-1185">Reference proteome</keyword>
<evidence type="ECO:0000313" key="3">
    <source>
        <dbReference type="EMBL" id="KAF5838370.1"/>
    </source>
</evidence>
<dbReference type="PANTHER" id="PTHR19316:SF32">
    <property type="entry name" value="ARM REPEAT SUPERFAMILY PROTEIN"/>
    <property type="match status" value="1"/>
</dbReference>
<name>A0ABQ7GUW5_DUNSA</name>
<evidence type="ECO:0000256" key="1">
    <source>
        <dbReference type="SAM" id="MobiDB-lite"/>
    </source>
</evidence>
<sequence length="333" mass="36795">ENSDHQALRDGAIQAQRERQQQQQQPGEAQAPAPNMDQEVLPPDERRARVQELSSMMNSQPSETDLIKEVVAMLEDPELSPEDTLQALEALQVLVEPIDNANNMKVLGAISPVVDLLRAEEGTIRAAAAYVVGTAASNNPQFQIDLLELSPDIFSRLRQLLLDSDDEVCNKGLYAVGSLVRNQRNLSHTFLAGGGLGHLESLMIIPRATQADVRIKRKALSVAMDILQVRAQNMLIQDAALARDAAMAQRCCIGAEMLQWRRGAAMARRCCNRSEMLPWLRDAAMAQRCRLVSEMLQWRRGAAMAQRCCHNSGGCLLIVVDLNARCPAFCCCR</sequence>
<dbReference type="InterPro" id="IPR011989">
    <property type="entry name" value="ARM-like"/>
</dbReference>
<dbReference type="EMBL" id="MU069581">
    <property type="protein sequence ID" value="KAF5838370.1"/>
    <property type="molecule type" value="Genomic_DNA"/>
</dbReference>
<dbReference type="InterPro" id="IPR050693">
    <property type="entry name" value="Hsp70_NEF-Inhibitors"/>
</dbReference>
<reference evidence="3" key="1">
    <citation type="submission" date="2017-08" db="EMBL/GenBank/DDBJ databases">
        <authorList>
            <person name="Polle J.E."/>
            <person name="Barry K."/>
            <person name="Cushman J."/>
            <person name="Schmutz J."/>
            <person name="Tran D."/>
            <person name="Hathwaick L.T."/>
            <person name="Yim W.C."/>
            <person name="Jenkins J."/>
            <person name="Mckie-Krisberg Z.M."/>
            <person name="Prochnik S."/>
            <person name="Lindquist E."/>
            <person name="Dockter R.B."/>
            <person name="Adam C."/>
            <person name="Molina H."/>
            <person name="Bunkerborg J."/>
            <person name="Jin E."/>
            <person name="Buchheim M."/>
            <person name="Magnuson J."/>
        </authorList>
    </citation>
    <scope>NUCLEOTIDE SEQUENCE</scope>
    <source>
        <strain evidence="3">CCAP 19/18</strain>
    </source>
</reference>
<organism evidence="3 4">
    <name type="scientific">Dunaliella salina</name>
    <name type="common">Green alga</name>
    <name type="synonym">Protococcus salinus</name>
    <dbReference type="NCBI Taxonomy" id="3046"/>
    <lineage>
        <taxon>Eukaryota</taxon>
        <taxon>Viridiplantae</taxon>
        <taxon>Chlorophyta</taxon>
        <taxon>core chlorophytes</taxon>
        <taxon>Chlorophyceae</taxon>
        <taxon>CS clade</taxon>
        <taxon>Chlamydomonadales</taxon>
        <taxon>Dunaliellaceae</taxon>
        <taxon>Dunaliella</taxon>
    </lineage>
</organism>
<dbReference type="Proteomes" id="UP000815325">
    <property type="component" value="Unassembled WGS sequence"/>
</dbReference>
<evidence type="ECO:0000259" key="2">
    <source>
        <dbReference type="Pfam" id="PF08609"/>
    </source>
</evidence>
<proteinExistence type="predicted"/>
<dbReference type="Gene3D" id="1.25.10.10">
    <property type="entry name" value="Leucine-rich Repeat Variant"/>
    <property type="match status" value="1"/>
</dbReference>
<accession>A0ABQ7GUW5</accession>
<feature type="compositionally biased region" description="Low complexity" evidence="1">
    <location>
        <begin position="11"/>
        <end position="33"/>
    </location>
</feature>
<protein>
    <submittedName>
        <fullName evidence="3">Armadillo-type protein</fullName>
    </submittedName>
</protein>
<dbReference type="InterPro" id="IPR016024">
    <property type="entry name" value="ARM-type_fold"/>
</dbReference>
<dbReference type="PANTHER" id="PTHR19316">
    <property type="entry name" value="PROTEIN FOLDING REGULATOR"/>
    <property type="match status" value="1"/>
</dbReference>
<evidence type="ECO:0000313" key="4">
    <source>
        <dbReference type="Proteomes" id="UP000815325"/>
    </source>
</evidence>
<comment type="caution">
    <text evidence="3">The sequence shown here is derived from an EMBL/GenBank/DDBJ whole genome shotgun (WGS) entry which is preliminary data.</text>
</comment>
<dbReference type="SUPFAM" id="SSF48371">
    <property type="entry name" value="ARM repeat"/>
    <property type="match status" value="1"/>
</dbReference>